<dbReference type="AlphaFoldDB" id="A0A8R1IMB7"/>
<dbReference type="EnsemblMetazoa" id="CJA36835.1">
    <property type="protein sequence ID" value="CJA36835.1"/>
    <property type="gene ID" value="WBGene00212682"/>
</dbReference>
<proteinExistence type="predicted"/>
<evidence type="ECO:0000313" key="3">
    <source>
        <dbReference type="EnsemblMetazoa" id="CJA36835.1"/>
    </source>
</evidence>
<reference evidence="3" key="2">
    <citation type="submission" date="2022-06" db="UniProtKB">
        <authorList>
            <consortium name="EnsemblMetazoa"/>
        </authorList>
    </citation>
    <scope>IDENTIFICATION</scope>
    <source>
        <strain evidence="3">DF5081</strain>
    </source>
</reference>
<accession>A0A8R1IMB7</accession>
<dbReference type="InterPro" id="IPR042451">
    <property type="entry name" value="ZPR1_A/B_dom"/>
</dbReference>
<dbReference type="Proteomes" id="UP000005237">
    <property type="component" value="Unassembled WGS sequence"/>
</dbReference>
<sequence>MPATIILDDPTGCSYVQSLTAPMDDNRLSKEFYTRSYEQNDDLGINDMKVENYGELEALEEGEEEEDEERESAET</sequence>
<dbReference type="Pfam" id="PF22794">
    <property type="entry name" value="jr-ZPR1"/>
    <property type="match status" value="1"/>
</dbReference>
<dbReference type="InterPro" id="IPR040141">
    <property type="entry name" value="ZPR1"/>
</dbReference>
<dbReference type="Gene3D" id="2.60.120.1040">
    <property type="entry name" value="ZPR1, A/B domain"/>
    <property type="match status" value="1"/>
</dbReference>
<dbReference type="GO" id="GO:0005634">
    <property type="term" value="C:nucleus"/>
    <property type="evidence" value="ECO:0007669"/>
    <property type="project" value="TreeGrafter"/>
</dbReference>
<dbReference type="PANTHER" id="PTHR10876">
    <property type="entry name" value="ZINC FINGER PROTEIN ZPR1"/>
    <property type="match status" value="1"/>
</dbReference>
<evidence type="ECO:0000256" key="1">
    <source>
        <dbReference type="SAM" id="MobiDB-lite"/>
    </source>
</evidence>
<dbReference type="PANTHER" id="PTHR10876:SF0">
    <property type="entry name" value="ZINC FINGER PROTEIN ZPR1"/>
    <property type="match status" value="1"/>
</dbReference>
<feature type="compositionally biased region" description="Acidic residues" evidence="1">
    <location>
        <begin position="57"/>
        <end position="75"/>
    </location>
</feature>
<dbReference type="InterPro" id="IPR056180">
    <property type="entry name" value="ZPR1_jr_dom"/>
</dbReference>
<feature type="region of interest" description="Disordered" evidence="1">
    <location>
        <begin position="53"/>
        <end position="75"/>
    </location>
</feature>
<evidence type="ECO:0000313" key="4">
    <source>
        <dbReference type="Proteomes" id="UP000005237"/>
    </source>
</evidence>
<keyword evidence="4" id="KW-1185">Reference proteome</keyword>
<organism evidence="3 4">
    <name type="scientific">Caenorhabditis japonica</name>
    <dbReference type="NCBI Taxonomy" id="281687"/>
    <lineage>
        <taxon>Eukaryota</taxon>
        <taxon>Metazoa</taxon>
        <taxon>Ecdysozoa</taxon>
        <taxon>Nematoda</taxon>
        <taxon>Chromadorea</taxon>
        <taxon>Rhabditida</taxon>
        <taxon>Rhabditina</taxon>
        <taxon>Rhabditomorpha</taxon>
        <taxon>Rhabditoidea</taxon>
        <taxon>Rhabditidae</taxon>
        <taxon>Peloderinae</taxon>
        <taxon>Caenorhabditis</taxon>
    </lineage>
</organism>
<protein>
    <recommendedName>
        <fullName evidence="2">ZPR1 jelly-roll domain-containing protein</fullName>
    </recommendedName>
</protein>
<reference evidence="4" key="1">
    <citation type="submission" date="2010-08" db="EMBL/GenBank/DDBJ databases">
        <authorList>
            <consortium name="Caenorhabditis japonica Sequencing Consortium"/>
            <person name="Wilson R.K."/>
        </authorList>
    </citation>
    <scope>NUCLEOTIDE SEQUENCE [LARGE SCALE GENOMIC DNA]</scope>
    <source>
        <strain evidence="4">DF5081</strain>
    </source>
</reference>
<evidence type="ECO:0000259" key="2">
    <source>
        <dbReference type="Pfam" id="PF22794"/>
    </source>
</evidence>
<name>A0A8R1IMB7_CAEJA</name>
<feature type="domain" description="ZPR1 jelly-roll" evidence="2">
    <location>
        <begin position="2"/>
        <end position="45"/>
    </location>
</feature>